<reference evidence="5" key="1">
    <citation type="submission" date="2018-05" db="EMBL/GenBank/DDBJ databases">
        <authorList>
            <person name="Lanie J.A."/>
            <person name="Ng W.-L."/>
            <person name="Kazmierczak K.M."/>
            <person name="Andrzejewski T.M."/>
            <person name="Davidsen T.M."/>
            <person name="Wayne K.J."/>
            <person name="Tettelin H."/>
            <person name="Glass J.I."/>
            <person name="Rusch D."/>
            <person name="Podicherti R."/>
            <person name="Tsui H.-C.T."/>
            <person name="Winkler M.E."/>
        </authorList>
    </citation>
    <scope>NUCLEOTIDE SEQUENCE</scope>
</reference>
<evidence type="ECO:0000256" key="1">
    <source>
        <dbReference type="ARBA" id="ARBA00005695"/>
    </source>
</evidence>
<dbReference type="PANTHER" id="PTHR30290:SF9">
    <property type="entry name" value="OLIGOPEPTIDE-BINDING PROTEIN APPA"/>
    <property type="match status" value="1"/>
</dbReference>
<keyword evidence="2" id="KW-0813">Transport</keyword>
<dbReference type="InterPro" id="IPR039424">
    <property type="entry name" value="SBP_5"/>
</dbReference>
<dbReference type="Gene3D" id="3.10.105.10">
    <property type="entry name" value="Dipeptide-binding Protein, Domain 3"/>
    <property type="match status" value="1"/>
</dbReference>
<protein>
    <recommendedName>
        <fullName evidence="4">Solute-binding protein family 5 domain-containing protein</fullName>
    </recommendedName>
</protein>
<evidence type="ECO:0000256" key="3">
    <source>
        <dbReference type="ARBA" id="ARBA00022729"/>
    </source>
</evidence>
<comment type="similarity">
    <text evidence="1">Belongs to the bacterial solute-binding protein 5 family.</text>
</comment>
<dbReference type="Pfam" id="PF00496">
    <property type="entry name" value="SBP_bac_5"/>
    <property type="match status" value="1"/>
</dbReference>
<dbReference type="CDD" id="cd00995">
    <property type="entry name" value="PBP2_NikA_DppA_OppA_like"/>
    <property type="match status" value="1"/>
</dbReference>
<dbReference type="GO" id="GO:0015833">
    <property type="term" value="P:peptide transport"/>
    <property type="evidence" value="ECO:0007669"/>
    <property type="project" value="TreeGrafter"/>
</dbReference>
<keyword evidence="3" id="KW-0732">Signal</keyword>
<feature type="domain" description="Solute-binding protein family 5" evidence="4">
    <location>
        <begin position="71"/>
        <end position="368"/>
    </location>
</feature>
<gene>
    <name evidence="5" type="ORF">METZ01_LOCUS31233</name>
</gene>
<feature type="non-terminal residue" evidence="5">
    <location>
        <position position="388"/>
    </location>
</feature>
<dbReference type="EMBL" id="UINC01001351">
    <property type="protein sequence ID" value="SUZ78379.1"/>
    <property type="molecule type" value="Genomic_DNA"/>
</dbReference>
<evidence type="ECO:0000256" key="2">
    <source>
        <dbReference type="ARBA" id="ARBA00022448"/>
    </source>
</evidence>
<dbReference type="SUPFAM" id="SSF53850">
    <property type="entry name" value="Periplasmic binding protein-like II"/>
    <property type="match status" value="1"/>
</dbReference>
<name>A0A381QIZ1_9ZZZZ</name>
<dbReference type="GO" id="GO:1904680">
    <property type="term" value="F:peptide transmembrane transporter activity"/>
    <property type="evidence" value="ECO:0007669"/>
    <property type="project" value="TreeGrafter"/>
</dbReference>
<organism evidence="5">
    <name type="scientific">marine metagenome</name>
    <dbReference type="NCBI Taxonomy" id="408172"/>
    <lineage>
        <taxon>unclassified sequences</taxon>
        <taxon>metagenomes</taxon>
        <taxon>ecological metagenomes</taxon>
    </lineage>
</organism>
<proteinExistence type="inferred from homology"/>
<sequence>MQKILTGFIVGVSILFSSSISFAAPPDDTFVVGLPTDTIGLEPAQISSRHTANILKHIFGTLFFISETGTLDPNLASSYAVSDDGKEYTFTLREGLTCHDGEPLTAEDVAYTFNRVVDPDLAFVGNSAGFVFPSIDFKEARADSELDVTIVMGAPNHIALGLISEVYVHCKDSYEKMSKEEAALNPIGSGAYEFVKWDKGSQIVLKKFPGSAVSANFENLIWRVIPEASTRTAELIAQNVDMITNASPDQVDAIDASDTAKVQKVSGTRRMYVGFHQGEKYANTEGGRAIQKSEVRRAIQYSVDVEAICANLLNAPCKRATGIVNPNNAHPTLEPYPYKPEVAEYLLDQAGYPRDANGVRFEITLEAGHGRYLNDKNVVLAICQYLDD</sequence>
<dbReference type="Gene3D" id="3.40.190.10">
    <property type="entry name" value="Periplasmic binding protein-like II"/>
    <property type="match status" value="1"/>
</dbReference>
<dbReference type="PANTHER" id="PTHR30290">
    <property type="entry name" value="PERIPLASMIC BINDING COMPONENT OF ABC TRANSPORTER"/>
    <property type="match status" value="1"/>
</dbReference>
<dbReference type="InterPro" id="IPR000914">
    <property type="entry name" value="SBP_5_dom"/>
</dbReference>
<dbReference type="AlphaFoldDB" id="A0A381QIZ1"/>
<evidence type="ECO:0000313" key="5">
    <source>
        <dbReference type="EMBL" id="SUZ78379.1"/>
    </source>
</evidence>
<accession>A0A381QIZ1</accession>
<evidence type="ECO:0000259" key="4">
    <source>
        <dbReference type="Pfam" id="PF00496"/>
    </source>
</evidence>